<feature type="non-terminal residue" evidence="5">
    <location>
        <position position="511"/>
    </location>
</feature>
<name>A0ABN8HWR1_9NEOP</name>
<feature type="region of interest" description="Disordered" evidence="3">
    <location>
        <begin position="1"/>
        <end position="150"/>
    </location>
</feature>
<dbReference type="SMART" id="SM00993">
    <property type="entry name" value="YL1_C"/>
    <property type="match status" value="1"/>
</dbReference>
<proteinExistence type="inferred from homology"/>
<comment type="similarity">
    <text evidence="1">Belongs to the VPS72/YL1 family.</text>
</comment>
<evidence type="ECO:0000313" key="5">
    <source>
        <dbReference type="EMBL" id="CAH2040702.1"/>
    </source>
</evidence>
<dbReference type="Pfam" id="PF08265">
    <property type="entry name" value="YL1_C"/>
    <property type="match status" value="1"/>
</dbReference>
<feature type="compositionally biased region" description="Basic and acidic residues" evidence="3">
    <location>
        <begin position="83"/>
        <end position="99"/>
    </location>
</feature>
<dbReference type="PANTHER" id="PTHR13275:SF4">
    <property type="entry name" value="VACUOLAR PROTEIN SORTING-ASSOCIATED PROTEIN 72 HOMOLOG"/>
    <property type="match status" value="1"/>
</dbReference>
<keyword evidence="6" id="KW-1185">Reference proteome</keyword>
<dbReference type="Proteomes" id="UP000837857">
    <property type="component" value="Chromosome 12"/>
</dbReference>
<gene>
    <name evidence="5" type="ORF">IPOD504_LOCUS2751</name>
</gene>
<evidence type="ECO:0000256" key="3">
    <source>
        <dbReference type="SAM" id="MobiDB-lite"/>
    </source>
</evidence>
<evidence type="ECO:0000256" key="2">
    <source>
        <dbReference type="ARBA" id="ARBA00020000"/>
    </source>
</evidence>
<feature type="compositionally biased region" description="Basic and acidic residues" evidence="3">
    <location>
        <begin position="66"/>
        <end position="75"/>
    </location>
</feature>
<protein>
    <recommendedName>
        <fullName evidence="2">Vacuolar protein sorting-associated protein 72 homolog</fullName>
    </recommendedName>
</protein>
<feature type="compositionally biased region" description="Acidic residues" evidence="3">
    <location>
        <begin position="36"/>
        <end position="65"/>
    </location>
</feature>
<accession>A0ABN8HWR1</accession>
<evidence type="ECO:0000259" key="4">
    <source>
        <dbReference type="SMART" id="SM00993"/>
    </source>
</evidence>
<dbReference type="Pfam" id="PF05764">
    <property type="entry name" value="YL1"/>
    <property type="match status" value="1"/>
</dbReference>
<dbReference type="InterPro" id="IPR046757">
    <property type="entry name" value="YL1_N"/>
</dbReference>
<feature type="compositionally biased region" description="Basic residues" evidence="3">
    <location>
        <begin position="100"/>
        <end position="109"/>
    </location>
</feature>
<dbReference type="EMBL" id="OW152824">
    <property type="protein sequence ID" value="CAH2040702.1"/>
    <property type="molecule type" value="Genomic_DNA"/>
</dbReference>
<feature type="compositionally biased region" description="Basic and acidic residues" evidence="3">
    <location>
        <begin position="276"/>
        <end position="289"/>
    </location>
</feature>
<feature type="domain" description="Vps72/YL1 C-terminal" evidence="4">
    <location>
        <begin position="367"/>
        <end position="396"/>
    </location>
</feature>
<sequence length="511" mass="58693">MSQRERRSNAGNRMAKLLDEEEEDDFYKTTYGGFQEVEEDGDYVEEKEAEDVVDSDFDIDENDEPVSDHDDEGKEKRKVNTKAYKDPNRKRKSATEKQKKIIKKKTKVFKPKEEITTTPTEKVSKPSIDTSIERKSIRRSTAVKSAETKQRIKIRSELKKKKPRKVDDRVFTQEELLEEALITEKENLKSLERFEQNELERKKVRPIKKTITGPVIRYHSFAVPVPLVTEITPSEDKSTTPPSADINLNELIKSEEGTAAADLSDANTPTPGIKSETVETEPKEEVESKMEVDAEVVGESKMEMDVVGPDDEINIANVNLKDEKQKKPKNSNCKFYERTLITFENDVRNRAFKACFPQTKPKKRREMLCAVTKRPARYVDPITRLPYRSVDAFRIIREAYYQQLEARGDRADPRVAAWLRWRRADAASTYVQIHISVPEHTRVRTSIHPSVPERIARSSIPNRARAYHSAPEHTIARPSIPERARAYSSVPDHTRVCSDTLGCTRSEFSPL</sequence>
<feature type="region of interest" description="Disordered" evidence="3">
    <location>
        <begin position="258"/>
        <end position="289"/>
    </location>
</feature>
<dbReference type="PANTHER" id="PTHR13275">
    <property type="entry name" value="YL-1 PROTEIN TRANSCRIPTION FACTOR-LIKE 1"/>
    <property type="match status" value="1"/>
</dbReference>
<organism evidence="5 6">
    <name type="scientific">Iphiclides podalirius</name>
    <name type="common">scarce swallowtail</name>
    <dbReference type="NCBI Taxonomy" id="110791"/>
    <lineage>
        <taxon>Eukaryota</taxon>
        <taxon>Metazoa</taxon>
        <taxon>Ecdysozoa</taxon>
        <taxon>Arthropoda</taxon>
        <taxon>Hexapoda</taxon>
        <taxon>Insecta</taxon>
        <taxon>Pterygota</taxon>
        <taxon>Neoptera</taxon>
        <taxon>Endopterygota</taxon>
        <taxon>Lepidoptera</taxon>
        <taxon>Glossata</taxon>
        <taxon>Ditrysia</taxon>
        <taxon>Papilionoidea</taxon>
        <taxon>Papilionidae</taxon>
        <taxon>Papilioninae</taxon>
        <taxon>Iphiclides</taxon>
    </lineage>
</organism>
<reference evidence="5" key="1">
    <citation type="submission" date="2022-03" db="EMBL/GenBank/DDBJ databases">
        <authorList>
            <person name="Martin H S."/>
        </authorList>
    </citation>
    <scope>NUCLEOTIDE SEQUENCE</scope>
</reference>
<evidence type="ECO:0000313" key="6">
    <source>
        <dbReference type="Proteomes" id="UP000837857"/>
    </source>
</evidence>
<dbReference type="InterPro" id="IPR013272">
    <property type="entry name" value="Vps72/YL1_C"/>
</dbReference>
<evidence type="ECO:0000256" key="1">
    <source>
        <dbReference type="ARBA" id="ARBA00006832"/>
    </source>
</evidence>